<dbReference type="InterPro" id="IPR012677">
    <property type="entry name" value="Nucleotide-bd_a/b_plait_sf"/>
</dbReference>
<keyword evidence="7" id="KW-1185">Reference proteome</keyword>
<evidence type="ECO:0000256" key="1">
    <source>
        <dbReference type="ARBA" id="ARBA00022737"/>
    </source>
</evidence>
<evidence type="ECO:0000256" key="4">
    <source>
        <dbReference type="SAM" id="MobiDB-lite"/>
    </source>
</evidence>
<accession>A0A087HHG5</accession>
<dbReference type="SMART" id="SM00360">
    <property type="entry name" value="RRM"/>
    <property type="match status" value="1"/>
</dbReference>
<dbReference type="GO" id="GO:0003723">
    <property type="term" value="F:RNA binding"/>
    <property type="evidence" value="ECO:0007669"/>
    <property type="project" value="UniProtKB-UniRule"/>
</dbReference>
<feature type="domain" description="RRM" evidence="5">
    <location>
        <begin position="133"/>
        <end position="212"/>
    </location>
</feature>
<dbReference type="InterPro" id="IPR000504">
    <property type="entry name" value="RRM_dom"/>
</dbReference>
<dbReference type="InterPro" id="IPR035979">
    <property type="entry name" value="RBD_domain_sf"/>
</dbReference>
<dbReference type="SUPFAM" id="SSF54928">
    <property type="entry name" value="RNA-binding domain, RBD"/>
    <property type="match status" value="1"/>
</dbReference>
<feature type="compositionally biased region" description="Basic and acidic residues" evidence="4">
    <location>
        <begin position="1"/>
        <end position="10"/>
    </location>
</feature>
<dbReference type="PROSITE" id="PS50102">
    <property type="entry name" value="RRM"/>
    <property type="match status" value="1"/>
</dbReference>
<name>A0A087HHG5_ARAAL</name>
<evidence type="ECO:0000259" key="5">
    <source>
        <dbReference type="PROSITE" id="PS50102"/>
    </source>
</evidence>
<dbReference type="OrthoDB" id="439808at2759"/>
<dbReference type="eggNOG" id="KOG4210">
    <property type="taxonomic scope" value="Eukaryota"/>
</dbReference>
<evidence type="ECO:0000256" key="2">
    <source>
        <dbReference type="ARBA" id="ARBA00022884"/>
    </source>
</evidence>
<organism evidence="6 7">
    <name type="scientific">Arabis alpina</name>
    <name type="common">Alpine rock-cress</name>
    <dbReference type="NCBI Taxonomy" id="50452"/>
    <lineage>
        <taxon>Eukaryota</taxon>
        <taxon>Viridiplantae</taxon>
        <taxon>Streptophyta</taxon>
        <taxon>Embryophyta</taxon>
        <taxon>Tracheophyta</taxon>
        <taxon>Spermatophyta</taxon>
        <taxon>Magnoliopsida</taxon>
        <taxon>eudicotyledons</taxon>
        <taxon>Gunneridae</taxon>
        <taxon>Pentapetalae</taxon>
        <taxon>rosids</taxon>
        <taxon>malvids</taxon>
        <taxon>Brassicales</taxon>
        <taxon>Brassicaceae</taxon>
        <taxon>Arabideae</taxon>
        <taxon>Arabis</taxon>
    </lineage>
</organism>
<gene>
    <name evidence="6" type="ordered locus">AALP_Aa2g146000</name>
</gene>
<dbReference type="Pfam" id="PF00076">
    <property type="entry name" value="RRM_1"/>
    <property type="match status" value="1"/>
</dbReference>
<proteinExistence type="predicted"/>
<feature type="region of interest" description="Disordered" evidence="4">
    <location>
        <begin position="1"/>
        <end position="99"/>
    </location>
</feature>
<evidence type="ECO:0000256" key="3">
    <source>
        <dbReference type="PROSITE-ProRule" id="PRU00176"/>
    </source>
</evidence>
<dbReference type="PANTHER" id="PTHR23236:SF119">
    <property type="entry name" value="NUCLEAR RNA-BINDING PROTEIN SART-3"/>
    <property type="match status" value="1"/>
</dbReference>
<dbReference type="AlphaFoldDB" id="A0A087HHG5"/>
<dbReference type="Gramene" id="KFK41567">
    <property type="protein sequence ID" value="KFK41567"/>
    <property type="gene ID" value="AALP_AA2G146000"/>
</dbReference>
<protein>
    <recommendedName>
        <fullName evidence="5">RRM domain-containing protein</fullName>
    </recommendedName>
</protein>
<keyword evidence="2 3" id="KW-0694">RNA-binding</keyword>
<evidence type="ECO:0000313" key="7">
    <source>
        <dbReference type="Proteomes" id="UP000029120"/>
    </source>
</evidence>
<dbReference type="PANTHER" id="PTHR23236">
    <property type="entry name" value="EUKARYOTIC TRANSLATION INITIATION FACTOR 4B/4H"/>
    <property type="match status" value="1"/>
</dbReference>
<sequence length="259" mass="27977">MALKEGKREPEDDLETKRKKQKKDEIETLISDNAKNESSSSDEEPGTSAKPAAKDSSSSEDEPSSSDDDEEPAKTAATDSSSSEDESEDDSKDVQAESSISFVCSKNHLEVRTKRGKRTAYTPQSGIGGNDDQTIIVKGFDSSLHEGDIKSELNKYFSLCGEITSVVVPTDTETGAVIGCAYIELKEGVEKALKLNGSYLKGWKLVVEKVSRISDLGGRSGRGGHWPYPYPSGPSGRGGRGGPWRHPYRCHGLGFCGFC</sequence>
<feature type="compositionally biased region" description="Polar residues" evidence="4">
    <location>
        <begin position="30"/>
        <end position="39"/>
    </location>
</feature>
<feature type="compositionally biased region" description="Acidic residues" evidence="4">
    <location>
        <begin position="58"/>
        <end position="71"/>
    </location>
</feature>
<dbReference type="EMBL" id="CM002870">
    <property type="protein sequence ID" value="KFK41567.1"/>
    <property type="molecule type" value="Genomic_DNA"/>
</dbReference>
<feature type="compositionally biased region" description="Acidic residues" evidence="4">
    <location>
        <begin position="82"/>
        <end position="91"/>
    </location>
</feature>
<keyword evidence="1" id="KW-0677">Repeat</keyword>
<evidence type="ECO:0000313" key="6">
    <source>
        <dbReference type="EMBL" id="KFK41567.1"/>
    </source>
</evidence>
<dbReference type="Gene3D" id="3.30.70.330">
    <property type="match status" value="1"/>
</dbReference>
<dbReference type="Proteomes" id="UP000029120">
    <property type="component" value="Chromosome 2"/>
</dbReference>
<reference evidence="7" key="1">
    <citation type="journal article" date="2015" name="Nat. Plants">
        <title>Genome expansion of Arabis alpina linked with retrotransposition and reduced symmetric DNA methylation.</title>
        <authorList>
            <person name="Willing E.M."/>
            <person name="Rawat V."/>
            <person name="Mandakova T."/>
            <person name="Maumus F."/>
            <person name="James G.V."/>
            <person name="Nordstroem K.J."/>
            <person name="Becker C."/>
            <person name="Warthmann N."/>
            <person name="Chica C."/>
            <person name="Szarzynska B."/>
            <person name="Zytnicki M."/>
            <person name="Albani M.C."/>
            <person name="Kiefer C."/>
            <person name="Bergonzi S."/>
            <person name="Castaings L."/>
            <person name="Mateos J.L."/>
            <person name="Berns M.C."/>
            <person name="Bujdoso N."/>
            <person name="Piofczyk T."/>
            <person name="de Lorenzo L."/>
            <person name="Barrero-Sicilia C."/>
            <person name="Mateos I."/>
            <person name="Piednoel M."/>
            <person name="Hagmann J."/>
            <person name="Chen-Min-Tao R."/>
            <person name="Iglesias-Fernandez R."/>
            <person name="Schuster S.C."/>
            <person name="Alonso-Blanco C."/>
            <person name="Roudier F."/>
            <person name="Carbonero P."/>
            <person name="Paz-Ares J."/>
            <person name="Davis S.J."/>
            <person name="Pecinka A."/>
            <person name="Quesneville H."/>
            <person name="Colot V."/>
            <person name="Lysak M.A."/>
            <person name="Weigel D."/>
            <person name="Coupland G."/>
            <person name="Schneeberger K."/>
        </authorList>
    </citation>
    <scope>NUCLEOTIDE SEQUENCE [LARGE SCALE GENOMIC DNA]</scope>
    <source>
        <strain evidence="7">cv. Pajares</strain>
    </source>
</reference>